<feature type="transmembrane region" description="Helical" evidence="9">
    <location>
        <begin position="265"/>
        <end position="287"/>
    </location>
</feature>
<evidence type="ECO:0000256" key="8">
    <source>
        <dbReference type="PIRSR" id="PIRSR608901-2"/>
    </source>
</evidence>
<feature type="binding site" evidence="7">
    <location>
        <position position="44"/>
    </location>
    <ligand>
        <name>Ca(2+)</name>
        <dbReference type="ChEBI" id="CHEBI:29108"/>
    </ligand>
</feature>
<evidence type="ECO:0000256" key="9">
    <source>
        <dbReference type="SAM" id="Phobius"/>
    </source>
</evidence>
<protein>
    <submittedName>
        <fullName evidence="10">Alkaline ceramidase-like protein</fullName>
    </submittedName>
</protein>
<feature type="binding site" evidence="7">
    <location>
        <position position="31"/>
    </location>
    <ligand>
        <name>Ca(2+)</name>
        <dbReference type="ChEBI" id="CHEBI:29108"/>
    </ligand>
</feature>
<comment type="cofactor">
    <cofactor evidence="8">
        <name>Zn(2+)</name>
        <dbReference type="ChEBI" id="CHEBI:29105"/>
    </cofactor>
</comment>
<sequence>MAANLLSRLPSIPYGQPKEGKWSPVTSTLNWCEEDYVMTVWAAEIVNTTTNFLFMWLAARGIRNCLSNGHDRIFLIAYIGYLLVGTGSFFFHMTLKYPMQLVDELSMIYTTSLMVYATCTHRTSASWRISLAVFLFLLDASVTAYYHYLQDPTFHQVAYAALTAFVFFRSLYVMEVNIRPKFRSEERKAAIPRPSNGVKAVQERQDDRDYEILRKMWKMIACGLGIFLGGFAMWQLDIIFCSTLVRWRRNVGLPWGILLEGHGWWHLMTGIGAYFYVQWNIWLRYCLNFRQDDVKLMWPQITDMPLVVRQTKPYANGRGSGNQNGSAKKNA</sequence>
<name>A0A6A5ZNR6_9PLEO</name>
<evidence type="ECO:0000256" key="5">
    <source>
        <dbReference type="ARBA" id="ARBA00022989"/>
    </source>
</evidence>
<dbReference type="Pfam" id="PF05875">
    <property type="entry name" value="Ceramidase"/>
    <property type="match status" value="1"/>
</dbReference>
<comment type="similarity">
    <text evidence="2">Belongs to the alkaline ceramidase family.</text>
</comment>
<feature type="transmembrane region" description="Helical" evidence="9">
    <location>
        <begin position="220"/>
        <end position="245"/>
    </location>
</feature>
<keyword evidence="8" id="KW-0862">Zinc</keyword>
<dbReference type="GO" id="GO:0046514">
    <property type="term" value="P:ceramide catabolic process"/>
    <property type="evidence" value="ECO:0007669"/>
    <property type="project" value="TreeGrafter"/>
</dbReference>
<proteinExistence type="inferred from homology"/>
<keyword evidence="7" id="KW-0479">Metal-binding</keyword>
<evidence type="ECO:0000256" key="2">
    <source>
        <dbReference type="ARBA" id="ARBA00009780"/>
    </source>
</evidence>
<feature type="transmembrane region" description="Helical" evidence="9">
    <location>
        <begin position="154"/>
        <end position="174"/>
    </location>
</feature>
<feature type="binding site" evidence="8">
    <location>
        <position position="262"/>
    </location>
    <ligand>
        <name>Zn(2+)</name>
        <dbReference type="ChEBI" id="CHEBI:29105"/>
        <note>catalytic</note>
    </ligand>
</feature>
<feature type="binding site" evidence="8">
    <location>
        <position position="266"/>
    </location>
    <ligand>
        <name>Zn(2+)</name>
        <dbReference type="ChEBI" id="CHEBI:29105"/>
        <note>catalytic</note>
    </ligand>
</feature>
<dbReference type="GO" id="GO:0016811">
    <property type="term" value="F:hydrolase activity, acting on carbon-nitrogen (but not peptide) bonds, in linear amides"/>
    <property type="evidence" value="ECO:0007669"/>
    <property type="project" value="InterPro"/>
</dbReference>
<evidence type="ECO:0000256" key="3">
    <source>
        <dbReference type="ARBA" id="ARBA00022692"/>
    </source>
</evidence>
<organism evidence="10 11">
    <name type="scientific">Lophiotrema nucula</name>
    <dbReference type="NCBI Taxonomy" id="690887"/>
    <lineage>
        <taxon>Eukaryota</taxon>
        <taxon>Fungi</taxon>
        <taxon>Dikarya</taxon>
        <taxon>Ascomycota</taxon>
        <taxon>Pezizomycotina</taxon>
        <taxon>Dothideomycetes</taxon>
        <taxon>Pleosporomycetidae</taxon>
        <taxon>Pleosporales</taxon>
        <taxon>Lophiotremataceae</taxon>
        <taxon>Lophiotrema</taxon>
    </lineage>
</organism>
<evidence type="ECO:0000256" key="6">
    <source>
        <dbReference type="ARBA" id="ARBA00023136"/>
    </source>
</evidence>
<keyword evidence="11" id="KW-1185">Reference proteome</keyword>
<evidence type="ECO:0000256" key="1">
    <source>
        <dbReference type="ARBA" id="ARBA00004141"/>
    </source>
</evidence>
<feature type="transmembrane region" description="Helical" evidence="9">
    <location>
        <begin position="36"/>
        <end position="59"/>
    </location>
</feature>
<feature type="binding site" evidence="7">
    <location>
        <position position="33"/>
    </location>
    <ligand>
        <name>Ca(2+)</name>
        <dbReference type="ChEBI" id="CHEBI:29108"/>
    </ligand>
</feature>
<reference evidence="10" key="1">
    <citation type="journal article" date="2020" name="Stud. Mycol.">
        <title>101 Dothideomycetes genomes: a test case for predicting lifestyles and emergence of pathogens.</title>
        <authorList>
            <person name="Haridas S."/>
            <person name="Albert R."/>
            <person name="Binder M."/>
            <person name="Bloem J."/>
            <person name="Labutti K."/>
            <person name="Salamov A."/>
            <person name="Andreopoulos B."/>
            <person name="Baker S."/>
            <person name="Barry K."/>
            <person name="Bills G."/>
            <person name="Bluhm B."/>
            <person name="Cannon C."/>
            <person name="Castanera R."/>
            <person name="Culley D."/>
            <person name="Daum C."/>
            <person name="Ezra D."/>
            <person name="Gonzalez J."/>
            <person name="Henrissat B."/>
            <person name="Kuo A."/>
            <person name="Liang C."/>
            <person name="Lipzen A."/>
            <person name="Lutzoni F."/>
            <person name="Magnuson J."/>
            <person name="Mondo S."/>
            <person name="Nolan M."/>
            <person name="Ohm R."/>
            <person name="Pangilinan J."/>
            <person name="Park H.-J."/>
            <person name="Ramirez L."/>
            <person name="Alfaro M."/>
            <person name="Sun H."/>
            <person name="Tritt A."/>
            <person name="Yoshinaga Y."/>
            <person name="Zwiers L.-H."/>
            <person name="Turgeon B."/>
            <person name="Goodwin S."/>
            <person name="Spatafora J."/>
            <person name="Crous P."/>
            <person name="Grigoriev I."/>
        </authorList>
    </citation>
    <scope>NUCLEOTIDE SEQUENCE</scope>
    <source>
        <strain evidence="10">CBS 627.86</strain>
    </source>
</reference>
<keyword evidence="6 9" id="KW-0472">Membrane</keyword>
<dbReference type="OrthoDB" id="187171at2759"/>
<accession>A0A6A5ZNR6</accession>
<evidence type="ECO:0000256" key="7">
    <source>
        <dbReference type="PIRSR" id="PIRSR608901-1"/>
    </source>
</evidence>
<dbReference type="GO" id="GO:0005789">
    <property type="term" value="C:endoplasmic reticulum membrane"/>
    <property type="evidence" value="ECO:0007669"/>
    <property type="project" value="TreeGrafter"/>
</dbReference>
<dbReference type="Proteomes" id="UP000799770">
    <property type="component" value="Unassembled WGS sequence"/>
</dbReference>
<keyword evidence="5 9" id="KW-1133">Transmembrane helix</keyword>
<evidence type="ECO:0000313" key="10">
    <source>
        <dbReference type="EMBL" id="KAF2120527.1"/>
    </source>
</evidence>
<evidence type="ECO:0000313" key="11">
    <source>
        <dbReference type="Proteomes" id="UP000799770"/>
    </source>
</evidence>
<dbReference type="PANTHER" id="PTHR46187:SF3">
    <property type="entry name" value="ALKALINE CERAMIDASE 3"/>
    <property type="match status" value="1"/>
</dbReference>
<feature type="binding site" evidence="8">
    <location>
        <position position="92"/>
    </location>
    <ligand>
        <name>Zn(2+)</name>
        <dbReference type="ChEBI" id="CHEBI:29105"/>
        <note>catalytic</note>
    </ligand>
</feature>
<keyword evidence="4" id="KW-0378">Hydrolase</keyword>
<dbReference type="AlphaFoldDB" id="A0A6A5ZNR6"/>
<evidence type="ECO:0000256" key="4">
    <source>
        <dbReference type="ARBA" id="ARBA00022801"/>
    </source>
</evidence>
<feature type="transmembrane region" description="Helical" evidence="9">
    <location>
        <begin position="129"/>
        <end position="148"/>
    </location>
</feature>
<comment type="subcellular location">
    <subcellularLocation>
        <location evidence="1">Membrane</location>
        <topology evidence="1">Multi-pass membrane protein</topology>
    </subcellularLocation>
</comment>
<dbReference type="GO" id="GO:0046872">
    <property type="term" value="F:metal ion binding"/>
    <property type="evidence" value="ECO:0007669"/>
    <property type="project" value="UniProtKB-KW"/>
</dbReference>
<dbReference type="EMBL" id="ML977313">
    <property type="protein sequence ID" value="KAF2120527.1"/>
    <property type="molecule type" value="Genomic_DNA"/>
</dbReference>
<dbReference type="InterPro" id="IPR008901">
    <property type="entry name" value="ACER"/>
</dbReference>
<keyword evidence="3 9" id="KW-0812">Transmembrane</keyword>
<dbReference type="PANTHER" id="PTHR46187">
    <property type="entry name" value="ALKALINE CERAMIDASE 3"/>
    <property type="match status" value="1"/>
</dbReference>
<gene>
    <name evidence="10" type="ORF">BDV96DRAFT_565032</name>
</gene>
<dbReference type="GO" id="GO:0046513">
    <property type="term" value="P:ceramide biosynthetic process"/>
    <property type="evidence" value="ECO:0007669"/>
    <property type="project" value="TreeGrafter"/>
</dbReference>
<feature type="transmembrane region" description="Helical" evidence="9">
    <location>
        <begin position="71"/>
        <end position="91"/>
    </location>
</feature>
<keyword evidence="7" id="KW-0106">Calcium</keyword>